<evidence type="ECO:0000313" key="2">
    <source>
        <dbReference type="Proteomes" id="UP000653674"/>
    </source>
</evidence>
<dbReference type="AlphaFoldDB" id="A0A8J3LMP5"/>
<reference evidence="1" key="1">
    <citation type="submission" date="2021-01" db="EMBL/GenBank/DDBJ databases">
        <title>Whole genome shotgun sequence of Planosporangium flavigriseum NBRC 105377.</title>
        <authorList>
            <person name="Komaki H."/>
            <person name="Tamura T."/>
        </authorList>
    </citation>
    <scope>NUCLEOTIDE SEQUENCE</scope>
    <source>
        <strain evidence="1">NBRC 105377</strain>
    </source>
</reference>
<dbReference type="Gene3D" id="2.30.40.10">
    <property type="entry name" value="Urease, subunit C, domain 1"/>
    <property type="match status" value="1"/>
</dbReference>
<evidence type="ECO:0000313" key="1">
    <source>
        <dbReference type="EMBL" id="GIG74129.1"/>
    </source>
</evidence>
<protein>
    <recommendedName>
        <fullName evidence="3">Amidohydrolase family protein</fullName>
    </recommendedName>
</protein>
<dbReference type="SUPFAM" id="SSF51338">
    <property type="entry name" value="Composite domain of metallo-dependent hydrolases"/>
    <property type="match status" value="1"/>
</dbReference>
<dbReference type="RefSeq" id="WP_168075200.1">
    <property type="nucleotide sequence ID" value="NZ_BAAAQJ010000019.1"/>
</dbReference>
<dbReference type="EMBL" id="BONU01000014">
    <property type="protein sequence ID" value="GIG74129.1"/>
    <property type="molecule type" value="Genomic_DNA"/>
</dbReference>
<dbReference type="GO" id="GO:0016810">
    <property type="term" value="F:hydrolase activity, acting on carbon-nitrogen (but not peptide) bonds"/>
    <property type="evidence" value="ECO:0007669"/>
    <property type="project" value="InterPro"/>
</dbReference>
<dbReference type="Gene3D" id="3.20.20.140">
    <property type="entry name" value="Metal-dependent hydrolases"/>
    <property type="match status" value="1"/>
</dbReference>
<proteinExistence type="predicted"/>
<sequence>MKTALRNVRVLPAEHFGLTDRGVVAPGRRADLVLVDGEQRDGEMAVLVGVAEM</sequence>
<name>A0A8J3LMP5_9ACTN</name>
<organism evidence="1 2">
    <name type="scientific">Planosporangium flavigriseum</name>
    <dbReference type="NCBI Taxonomy" id="373681"/>
    <lineage>
        <taxon>Bacteria</taxon>
        <taxon>Bacillati</taxon>
        <taxon>Actinomycetota</taxon>
        <taxon>Actinomycetes</taxon>
        <taxon>Micromonosporales</taxon>
        <taxon>Micromonosporaceae</taxon>
        <taxon>Planosporangium</taxon>
    </lineage>
</organism>
<comment type="caution">
    <text evidence="1">The sequence shown here is derived from an EMBL/GenBank/DDBJ whole genome shotgun (WGS) entry which is preliminary data.</text>
</comment>
<dbReference type="InterPro" id="IPR011059">
    <property type="entry name" value="Metal-dep_hydrolase_composite"/>
</dbReference>
<accession>A0A8J3LMP5</accession>
<gene>
    <name evidence="1" type="ORF">Pfl04_25330</name>
</gene>
<dbReference type="Proteomes" id="UP000653674">
    <property type="component" value="Unassembled WGS sequence"/>
</dbReference>
<keyword evidence="2" id="KW-1185">Reference proteome</keyword>
<evidence type="ECO:0008006" key="3">
    <source>
        <dbReference type="Google" id="ProtNLM"/>
    </source>
</evidence>